<dbReference type="InterPro" id="IPR055570">
    <property type="entry name" value="DUF7146"/>
</dbReference>
<evidence type="ECO:0000313" key="4">
    <source>
        <dbReference type="Proteomes" id="UP000606490"/>
    </source>
</evidence>
<gene>
    <name evidence="3" type="ORF">JMJ55_21085</name>
</gene>
<protein>
    <submittedName>
        <fullName evidence="3">Toprim domain-containing protein</fullName>
    </submittedName>
</protein>
<dbReference type="EMBL" id="JAEUXJ010000010">
    <property type="protein sequence ID" value="MBL6457837.1"/>
    <property type="molecule type" value="Genomic_DNA"/>
</dbReference>
<dbReference type="InterPro" id="IPR006171">
    <property type="entry name" value="TOPRIM_dom"/>
</dbReference>
<comment type="caution">
    <text evidence="3">The sequence shown here is derived from an EMBL/GenBank/DDBJ whole genome shotgun (WGS) entry which is preliminary data.</text>
</comment>
<dbReference type="RefSeq" id="WP_236033886.1">
    <property type="nucleotide sequence ID" value="NZ_JAEUXJ010000010.1"/>
</dbReference>
<feature type="domain" description="Toprim" evidence="1">
    <location>
        <begin position="232"/>
        <end position="320"/>
    </location>
</feature>
<keyword evidence="4" id="KW-1185">Reference proteome</keyword>
<evidence type="ECO:0000259" key="1">
    <source>
        <dbReference type="Pfam" id="PF13362"/>
    </source>
</evidence>
<name>A0ABS1V908_9PROT</name>
<dbReference type="Pfam" id="PF23639">
    <property type="entry name" value="DUF7146"/>
    <property type="match status" value="1"/>
</dbReference>
<dbReference type="Pfam" id="PF13362">
    <property type="entry name" value="Toprim_3"/>
    <property type="match status" value="1"/>
</dbReference>
<reference evidence="3 4" key="1">
    <citation type="submission" date="2021-01" db="EMBL/GenBank/DDBJ databases">
        <title>Belnapia mucosa sp. nov. and Belnapia arida sp. nov., isolated from the Tabernas Desert (Almeria, Spain).</title>
        <authorList>
            <person name="Molina-Menor E."/>
            <person name="Vidal-Verdu A."/>
            <person name="Calonge A."/>
            <person name="Satari L."/>
            <person name="Pereto Magraner J."/>
            <person name="Porcar Miralles M."/>
        </authorList>
    </citation>
    <scope>NUCLEOTIDE SEQUENCE [LARGE SCALE GENOMIC DNA]</scope>
    <source>
        <strain evidence="3 4">T6</strain>
    </source>
</reference>
<sequence length="322" mass="33943">MKRRPDMPEVAALLGQRMTELALELTGAKATAQGRQEWRFRGKGSLSVVVAGSDRGSWFDHEAGCGGDALALVAHLRHLPMFSAWRWALGWLGLGEDATQAAPYPRLLTPPEAPREAVQPATLDLAQRLWREAVAADAPGSLVPVYLGSRGVGLEPGAPLRFHPECPRGAERWPAMLALMTDPVTGAACGVHRTFLARDGSGKAPGPLPAKMMAGQAGVVRLVPDEEVTAGLGIAEGIETALSVMQGFGWRPVWAATSAGMMRSLPVLPGIEALTIFADADGAGMAAATACAARWTEAGAEARMVAAPANRDFNDLMRERAA</sequence>
<evidence type="ECO:0000313" key="3">
    <source>
        <dbReference type="EMBL" id="MBL6457837.1"/>
    </source>
</evidence>
<dbReference type="Proteomes" id="UP000606490">
    <property type="component" value="Unassembled WGS sequence"/>
</dbReference>
<accession>A0ABS1V908</accession>
<proteinExistence type="predicted"/>
<dbReference type="Gene3D" id="3.40.1360.10">
    <property type="match status" value="1"/>
</dbReference>
<evidence type="ECO:0000259" key="2">
    <source>
        <dbReference type="Pfam" id="PF23639"/>
    </source>
</evidence>
<organism evidence="3 4">
    <name type="scientific">Belnapia mucosa</name>
    <dbReference type="NCBI Taxonomy" id="2804532"/>
    <lineage>
        <taxon>Bacteria</taxon>
        <taxon>Pseudomonadati</taxon>
        <taxon>Pseudomonadota</taxon>
        <taxon>Alphaproteobacteria</taxon>
        <taxon>Acetobacterales</taxon>
        <taxon>Roseomonadaceae</taxon>
        <taxon>Belnapia</taxon>
    </lineage>
</organism>
<feature type="domain" description="DUF7146" evidence="2">
    <location>
        <begin position="124"/>
        <end position="217"/>
    </location>
</feature>